<gene>
    <name evidence="1" type="ORF">San01_64500</name>
</gene>
<reference evidence="1 2" key="1">
    <citation type="submission" date="2019-10" db="EMBL/GenBank/DDBJ databases">
        <title>Whole genome shotgun sequence of Streptomyces angustmyceticus NBRC 3934.</title>
        <authorList>
            <person name="Hosoyama A."/>
            <person name="Ichikawa N."/>
            <person name="Kimura A."/>
            <person name="Kitahashi Y."/>
            <person name="Komaki H."/>
            <person name="Uohara A."/>
        </authorList>
    </citation>
    <scope>NUCLEOTIDE SEQUENCE [LARGE SCALE GENOMIC DNA]</scope>
    <source>
        <strain evidence="1 2">NBRC 3934</strain>
    </source>
</reference>
<evidence type="ECO:0000313" key="1">
    <source>
        <dbReference type="EMBL" id="GES33962.1"/>
    </source>
</evidence>
<dbReference type="Proteomes" id="UP000325598">
    <property type="component" value="Unassembled WGS sequence"/>
</dbReference>
<sequence>MINDYILALLSAPPANPMEFADGQPALWMDNLRKWLDRAAELDHSFRFDEPVPDQDNRRLRLRTRLPLASTTDFVIHTSAGFDRPGPSWAGPADCDLVVHFLCMTDRPAAPQSPPREDPCTPWAGREGLLVVEPRWAAAVLMAHEAPLFWGASAREESKSLLDSPRSGAGGAGGA</sequence>
<dbReference type="EMBL" id="BLAG01000023">
    <property type="protein sequence ID" value="GES33962.1"/>
    <property type="molecule type" value="Genomic_DNA"/>
</dbReference>
<evidence type="ECO:0000313" key="2">
    <source>
        <dbReference type="Proteomes" id="UP000325598"/>
    </source>
</evidence>
<dbReference type="GeneID" id="96755890"/>
<proteinExistence type="predicted"/>
<dbReference type="AlphaFoldDB" id="A0A5J4LPN8"/>
<name>A0A5J4LPN8_9ACTN</name>
<keyword evidence="2" id="KW-1185">Reference proteome</keyword>
<accession>A0A5J4LPN8</accession>
<protein>
    <submittedName>
        <fullName evidence="1">Uncharacterized protein</fullName>
    </submittedName>
</protein>
<dbReference type="OrthoDB" id="10001862at2"/>
<organism evidence="1 2">
    <name type="scientific">Streptomyces angustmyceticus</name>
    <dbReference type="NCBI Taxonomy" id="285578"/>
    <lineage>
        <taxon>Bacteria</taxon>
        <taxon>Bacillati</taxon>
        <taxon>Actinomycetota</taxon>
        <taxon>Actinomycetes</taxon>
        <taxon>Kitasatosporales</taxon>
        <taxon>Streptomycetaceae</taxon>
        <taxon>Streptomyces</taxon>
    </lineage>
</organism>
<dbReference type="RefSeq" id="WP_086715987.1">
    <property type="nucleotide sequence ID" value="NZ_BLAG01000023.1"/>
</dbReference>
<comment type="caution">
    <text evidence="1">The sequence shown here is derived from an EMBL/GenBank/DDBJ whole genome shotgun (WGS) entry which is preliminary data.</text>
</comment>